<accession>A0A498ISZ6</accession>
<reference evidence="1 2" key="1">
    <citation type="submission" date="2018-10" db="EMBL/GenBank/DDBJ databases">
        <title>A high-quality apple genome assembly.</title>
        <authorList>
            <person name="Hu J."/>
        </authorList>
    </citation>
    <scope>NUCLEOTIDE SEQUENCE [LARGE SCALE GENOMIC DNA]</scope>
    <source>
        <strain evidence="2">cv. HFTH1</strain>
        <tissue evidence="1">Young leaf</tissue>
    </source>
</reference>
<evidence type="ECO:0000313" key="2">
    <source>
        <dbReference type="Proteomes" id="UP000290289"/>
    </source>
</evidence>
<dbReference type="Proteomes" id="UP000290289">
    <property type="component" value="Chromosome 11"/>
</dbReference>
<evidence type="ECO:0000313" key="1">
    <source>
        <dbReference type="EMBL" id="RXH85032.1"/>
    </source>
</evidence>
<organism evidence="1 2">
    <name type="scientific">Malus domestica</name>
    <name type="common">Apple</name>
    <name type="synonym">Pyrus malus</name>
    <dbReference type="NCBI Taxonomy" id="3750"/>
    <lineage>
        <taxon>Eukaryota</taxon>
        <taxon>Viridiplantae</taxon>
        <taxon>Streptophyta</taxon>
        <taxon>Embryophyta</taxon>
        <taxon>Tracheophyta</taxon>
        <taxon>Spermatophyta</taxon>
        <taxon>Magnoliopsida</taxon>
        <taxon>eudicotyledons</taxon>
        <taxon>Gunneridae</taxon>
        <taxon>Pentapetalae</taxon>
        <taxon>rosids</taxon>
        <taxon>fabids</taxon>
        <taxon>Rosales</taxon>
        <taxon>Rosaceae</taxon>
        <taxon>Amygdaloideae</taxon>
        <taxon>Maleae</taxon>
        <taxon>Malus</taxon>
    </lineage>
</organism>
<name>A0A498ISZ6_MALDO</name>
<sequence length="72" mass="8440">MYDWLKNQDGASLSQILEHFSGSEEQSVIDLPMKSDSDSTFELKCLPPRVLIFRHHVTTPPKLIRYKWSDLY</sequence>
<keyword evidence="2" id="KW-1185">Reference proteome</keyword>
<proteinExistence type="predicted"/>
<gene>
    <name evidence="1" type="ORF">DVH24_041800</name>
</gene>
<comment type="caution">
    <text evidence="1">The sequence shown here is derived from an EMBL/GenBank/DDBJ whole genome shotgun (WGS) entry which is preliminary data.</text>
</comment>
<dbReference type="AlphaFoldDB" id="A0A498ISZ6"/>
<dbReference type="EMBL" id="RDQH01000337">
    <property type="protein sequence ID" value="RXH85032.1"/>
    <property type="molecule type" value="Genomic_DNA"/>
</dbReference>
<protein>
    <submittedName>
        <fullName evidence="1">Uncharacterized protein</fullName>
    </submittedName>
</protein>